<dbReference type="SUPFAM" id="SSF53271">
    <property type="entry name" value="PRTase-like"/>
    <property type="match status" value="1"/>
</dbReference>
<proteinExistence type="predicted"/>
<dbReference type="CDD" id="cd06223">
    <property type="entry name" value="PRTases_typeI"/>
    <property type="match status" value="1"/>
</dbReference>
<evidence type="ECO:0000313" key="2">
    <source>
        <dbReference type="EMBL" id="PQO40413.1"/>
    </source>
</evidence>
<dbReference type="RefSeq" id="WP_105327649.1">
    <property type="nucleotide sequence ID" value="NZ_PUHY01000001.1"/>
</dbReference>
<dbReference type="Gene3D" id="3.40.50.2020">
    <property type="match status" value="1"/>
</dbReference>
<gene>
    <name evidence="2" type="ORF">C5Y83_00285</name>
</gene>
<organism evidence="2 3">
    <name type="scientific">Blastopirellula marina</name>
    <dbReference type="NCBI Taxonomy" id="124"/>
    <lineage>
        <taxon>Bacteria</taxon>
        <taxon>Pseudomonadati</taxon>
        <taxon>Planctomycetota</taxon>
        <taxon>Planctomycetia</taxon>
        <taxon>Pirellulales</taxon>
        <taxon>Pirellulaceae</taxon>
        <taxon>Blastopirellula</taxon>
    </lineage>
</organism>
<dbReference type="InterPro" id="IPR000836">
    <property type="entry name" value="PRTase_dom"/>
</dbReference>
<accession>A0A2S8G7L3</accession>
<dbReference type="InterPro" id="IPR041688">
    <property type="entry name" value="PRTase_2"/>
</dbReference>
<dbReference type="AlphaFoldDB" id="A0A2S8G7L3"/>
<name>A0A2S8G7L3_9BACT</name>
<dbReference type="InterPro" id="IPR029057">
    <property type="entry name" value="PRTase-like"/>
</dbReference>
<protein>
    <recommendedName>
        <fullName evidence="1">Orotate phosphoribosyltransferase-like domain-containing protein</fullName>
    </recommendedName>
</protein>
<comment type="caution">
    <text evidence="2">The sequence shown here is derived from an EMBL/GenBank/DDBJ whole genome shotgun (WGS) entry which is preliminary data.</text>
</comment>
<evidence type="ECO:0000259" key="1">
    <source>
        <dbReference type="Pfam" id="PF15609"/>
    </source>
</evidence>
<reference evidence="2 3" key="1">
    <citation type="submission" date="2018-02" db="EMBL/GenBank/DDBJ databases">
        <title>Comparative genomes isolates from brazilian mangrove.</title>
        <authorList>
            <person name="Araujo J.E."/>
            <person name="Taketani R.G."/>
            <person name="Silva M.C.P."/>
            <person name="Loureco M.V."/>
            <person name="Andreote F.D."/>
        </authorList>
    </citation>
    <scope>NUCLEOTIDE SEQUENCE [LARGE SCALE GENOMIC DNA]</scope>
    <source>
        <strain evidence="2 3">Hex-1 MGV</strain>
    </source>
</reference>
<dbReference type="EMBL" id="PUHY01000001">
    <property type="protein sequence ID" value="PQO40413.1"/>
    <property type="molecule type" value="Genomic_DNA"/>
</dbReference>
<evidence type="ECO:0000313" key="3">
    <source>
        <dbReference type="Proteomes" id="UP000238322"/>
    </source>
</evidence>
<dbReference type="Proteomes" id="UP000238322">
    <property type="component" value="Unassembled WGS sequence"/>
</dbReference>
<feature type="domain" description="Orotate phosphoribosyltransferase-like" evidence="1">
    <location>
        <begin position="38"/>
        <end position="202"/>
    </location>
</feature>
<dbReference type="Pfam" id="PF15609">
    <property type="entry name" value="PRTase_2"/>
    <property type="match status" value="1"/>
</dbReference>
<sequence length="286" mass="32075">MLRKAPESDSLDAALNQPKIPEAVIRITRGVKIVERDANPHRRHGITFEHLGKLNPISSRHLEDLIACFAELLPTPSSARRITVLGLAESGIVPAFAMHEAANSHGFDANWCFSSRTDQRGPSFVEAHSHAPEHFLPPEILVDFGEELWIVEDEVTTGQTLLNLLEVVRRTTEYERVRCFSVLDARSPDHSENNQVPHQLEVRSILQGDLSDWLQQMNPSSLQSRFDGVPHLSVGELIASDLPALLTGELPQLQHVTLSPWTIDQKAILSRLEYMPGYYLYNTKAD</sequence>
<dbReference type="OrthoDB" id="56827at2"/>